<accession>A0ABR2Z7Z8</accession>
<keyword evidence="3" id="KW-1185">Reference proteome</keyword>
<protein>
    <recommendedName>
        <fullName evidence="1">BTB domain-containing protein</fullName>
    </recommendedName>
</protein>
<dbReference type="CDD" id="cd18186">
    <property type="entry name" value="BTB_POZ_ZBTB_KLHL-like"/>
    <property type="match status" value="1"/>
</dbReference>
<evidence type="ECO:0000313" key="3">
    <source>
        <dbReference type="Proteomes" id="UP001437256"/>
    </source>
</evidence>
<dbReference type="SUPFAM" id="SSF54695">
    <property type="entry name" value="POZ domain"/>
    <property type="match status" value="1"/>
</dbReference>
<sequence>MVTLSFKETDYSDALPQVDGPNADIIIRTSDDVDFRVHIRVLSSASPFFRQVFAGPKSPPRYSGTLDQFPISENSRTFRHLVLFMYPGTIHPRPSGWEESKPLFKAFLKYEMGGSEAFKTVLQSLLDTSKQPAAQYGSTSIDHASHAASILRVYATIWTHRIKLGRHYIVPKILQGIAVRALQVPYHELTAAFISGGELDDLPASQLTKLFRWVQQVKMSVHTPSFERWDKNDKRFEHPCLAAIAQFSKVRASVAPLIASGDHGSVIPPGLISKTRLLQWYKGIFVLSFTRRPGHTIALSPELWVCEVCESMEEETGKPCFDAMSRKIRRICKREMGVALAASVGVQDVTNEMKERFQPFGESV</sequence>
<evidence type="ECO:0000259" key="1">
    <source>
        <dbReference type="PROSITE" id="PS50097"/>
    </source>
</evidence>
<dbReference type="Pfam" id="PF00651">
    <property type="entry name" value="BTB"/>
    <property type="match status" value="1"/>
</dbReference>
<reference evidence="2 3" key="1">
    <citation type="submission" date="2024-05" db="EMBL/GenBank/DDBJ databases">
        <title>A draft genome resource for the thread blight pathogen Marasmius tenuissimus strain MS-2.</title>
        <authorList>
            <person name="Yulfo-Soto G.E."/>
            <person name="Baruah I.K."/>
            <person name="Amoako-Attah I."/>
            <person name="Bukari Y."/>
            <person name="Meinhardt L.W."/>
            <person name="Bailey B.A."/>
            <person name="Cohen S.P."/>
        </authorList>
    </citation>
    <scope>NUCLEOTIDE SEQUENCE [LARGE SCALE GENOMIC DNA]</scope>
    <source>
        <strain evidence="2 3">MS-2</strain>
    </source>
</reference>
<gene>
    <name evidence="2" type="ORF">AAF712_015536</name>
</gene>
<dbReference type="Gene3D" id="3.30.710.10">
    <property type="entry name" value="Potassium Channel Kv1.1, Chain A"/>
    <property type="match status" value="1"/>
</dbReference>
<dbReference type="SMART" id="SM00225">
    <property type="entry name" value="BTB"/>
    <property type="match status" value="1"/>
</dbReference>
<dbReference type="EMBL" id="JBBXMP010000431">
    <property type="protein sequence ID" value="KAL0057810.1"/>
    <property type="molecule type" value="Genomic_DNA"/>
</dbReference>
<comment type="caution">
    <text evidence="2">The sequence shown here is derived from an EMBL/GenBank/DDBJ whole genome shotgun (WGS) entry which is preliminary data.</text>
</comment>
<name>A0ABR2Z7Z8_9AGAR</name>
<dbReference type="InterPro" id="IPR000210">
    <property type="entry name" value="BTB/POZ_dom"/>
</dbReference>
<dbReference type="Proteomes" id="UP001437256">
    <property type="component" value="Unassembled WGS sequence"/>
</dbReference>
<evidence type="ECO:0000313" key="2">
    <source>
        <dbReference type="EMBL" id="KAL0057810.1"/>
    </source>
</evidence>
<dbReference type="PROSITE" id="PS50097">
    <property type="entry name" value="BTB"/>
    <property type="match status" value="1"/>
</dbReference>
<organism evidence="2 3">
    <name type="scientific">Marasmius tenuissimus</name>
    <dbReference type="NCBI Taxonomy" id="585030"/>
    <lineage>
        <taxon>Eukaryota</taxon>
        <taxon>Fungi</taxon>
        <taxon>Dikarya</taxon>
        <taxon>Basidiomycota</taxon>
        <taxon>Agaricomycotina</taxon>
        <taxon>Agaricomycetes</taxon>
        <taxon>Agaricomycetidae</taxon>
        <taxon>Agaricales</taxon>
        <taxon>Marasmiineae</taxon>
        <taxon>Marasmiaceae</taxon>
        <taxon>Marasmius</taxon>
    </lineage>
</organism>
<proteinExistence type="predicted"/>
<dbReference type="InterPro" id="IPR011333">
    <property type="entry name" value="SKP1/BTB/POZ_sf"/>
</dbReference>
<feature type="domain" description="BTB" evidence="1">
    <location>
        <begin position="23"/>
        <end position="94"/>
    </location>
</feature>